<dbReference type="EMBL" id="CP031124">
    <property type="protein sequence ID" value="AXF86624.1"/>
    <property type="molecule type" value="Genomic_DNA"/>
</dbReference>
<keyword evidence="3" id="KW-1185">Reference proteome</keyword>
<keyword evidence="1" id="KW-0472">Membrane</keyword>
<feature type="transmembrane region" description="Helical" evidence="1">
    <location>
        <begin position="92"/>
        <end position="120"/>
    </location>
</feature>
<feature type="transmembrane region" description="Helical" evidence="1">
    <location>
        <begin position="37"/>
        <end position="56"/>
    </location>
</feature>
<gene>
    <name evidence="2" type="ORF">DTO96_102379</name>
</gene>
<reference evidence="3" key="1">
    <citation type="submission" date="2018-07" db="EMBL/GenBank/DDBJ databases">
        <authorList>
            <person name="Kim H."/>
        </authorList>
    </citation>
    <scope>NUCLEOTIDE SEQUENCE [LARGE SCALE GENOMIC DNA]</scope>
    <source>
        <strain evidence="3">F02</strain>
    </source>
</reference>
<keyword evidence="1" id="KW-0812">Transmembrane</keyword>
<dbReference type="Proteomes" id="UP000252182">
    <property type="component" value="Chromosome"/>
</dbReference>
<proteinExistence type="predicted"/>
<evidence type="ECO:0000313" key="2">
    <source>
        <dbReference type="EMBL" id="AXF86624.1"/>
    </source>
</evidence>
<feature type="transmembrane region" description="Helical" evidence="1">
    <location>
        <begin position="62"/>
        <end position="80"/>
    </location>
</feature>
<feature type="transmembrane region" description="Helical" evidence="1">
    <location>
        <begin position="7"/>
        <end position="25"/>
    </location>
</feature>
<dbReference type="KEGG" id="hyf:DTO96_102379"/>
<sequence>MIITFESLAWAVVCAFVISACICRVRSLSMMRGAHWIVLHTLLAVAAAHVQLELLFSPMGAPLSLMVIVVLSVLYLVVSLKKTRARLASMVSYFGMFCNVEALFVVMSLLFGFFAIYLALKGYK</sequence>
<name>A0A345DE36_9BURK</name>
<keyword evidence="1" id="KW-1133">Transmembrane helix</keyword>
<protein>
    <submittedName>
        <fullName evidence="2">Uncharacterized protein</fullName>
    </submittedName>
</protein>
<accession>A0A345DE36</accession>
<evidence type="ECO:0000256" key="1">
    <source>
        <dbReference type="SAM" id="Phobius"/>
    </source>
</evidence>
<dbReference type="RefSeq" id="WP_114563677.1">
    <property type="nucleotide sequence ID" value="NZ_CP031124.1"/>
</dbReference>
<evidence type="ECO:0000313" key="3">
    <source>
        <dbReference type="Proteomes" id="UP000252182"/>
    </source>
</evidence>
<organism evidence="2 3">
    <name type="scientific">Ephemeroptericola cinctiostellae</name>
    <dbReference type="NCBI Taxonomy" id="2268024"/>
    <lineage>
        <taxon>Bacteria</taxon>
        <taxon>Pseudomonadati</taxon>
        <taxon>Pseudomonadota</taxon>
        <taxon>Betaproteobacteria</taxon>
        <taxon>Burkholderiales</taxon>
        <taxon>Burkholderiaceae</taxon>
        <taxon>Ephemeroptericola</taxon>
    </lineage>
</organism>
<dbReference type="AlphaFoldDB" id="A0A345DE36"/>